<protein>
    <submittedName>
        <fullName evidence="9">WSC-domain-containing protein</fullName>
    </submittedName>
</protein>
<keyword evidence="10" id="KW-1185">Reference proteome</keyword>
<gene>
    <name evidence="9" type="ORF">LY89DRAFT_265766</name>
</gene>
<evidence type="ECO:0000256" key="6">
    <source>
        <dbReference type="ARBA" id="ARBA00023180"/>
    </source>
</evidence>
<dbReference type="AlphaFoldDB" id="A0A132BBV2"/>
<evidence type="ECO:0000256" key="7">
    <source>
        <dbReference type="SAM" id="SignalP"/>
    </source>
</evidence>
<name>A0A132BBV2_MOLSC</name>
<evidence type="ECO:0000313" key="9">
    <source>
        <dbReference type="EMBL" id="KUJ09895.1"/>
    </source>
</evidence>
<feature type="signal peptide" evidence="7">
    <location>
        <begin position="1"/>
        <end position="22"/>
    </location>
</feature>
<keyword evidence="6" id="KW-0325">Glycoprotein</keyword>
<dbReference type="SMART" id="SM00321">
    <property type="entry name" value="WSC"/>
    <property type="match status" value="1"/>
</dbReference>
<dbReference type="Pfam" id="PF01822">
    <property type="entry name" value="WSC"/>
    <property type="match status" value="1"/>
</dbReference>
<reference evidence="9 10" key="1">
    <citation type="submission" date="2015-10" db="EMBL/GenBank/DDBJ databases">
        <title>Full genome of DAOMC 229536 Phialocephala scopiformis, a fungal endophyte of spruce producing the potent anti-insectan compound rugulosin.</title>
        <authorList>
            <consortium name="DOE Joint Genome Institute"/>
            <person name="Walker A.K."/>
            <person name="Frasz S.L."/>
            <person name="Seifert K.A."/>
            <person name="Miller J.D."/>
            <person name="Mondo S.J."/>
            <person name="Labutti K."/>
            <person name="Lipzen A."/>
            <person name="Dockter R."/>
            <person name="Kennedy M."/>
            <person name="Grigoriev I.V."/>
            <person name="Spatafora J.W."/>
        </authorList>
    </citation>
    <scope>NUCLEOTIDE SEQUENCE [LARGE SCALE GENOMIC DNA]</scope>
    <source>
        <strain evidence="9 10">CBS 120377</strain>
    </source>
</reference>
<dbReference type="PROSITE" id="PS51212">
    <property type="entry name" value="WSC"/>
    <property type="match status" value="1"/>
</dbReference>
<dbReference type="InterPro" id="IPR002889">
    <property type="entry name" value="WSC_carb-bd"/>
</dbReference>
<accession>A0A132BBV2</accession>
<organism evidence="9 10">
    <name type="scientific">Mollisia scopiformis</name>
    <name type="common">Conifer needle endophyte fungus</name>
    <name type="synonym">Phialocephala scopiformis</name>
    <dbReference type="NCBI Taxonomy" id="149040"/>
    <lineage>
        <taxon>Eukaryota</taxon>
        <taxon>Fungi</taxon>
        <taxon>Dikarya</taxon>
        <taxon>Ascomycota</taxon>
        <taxon>Pezizomycotina</taxon>
        <taxon>Leotiomycetes</taxon>
        <taxon>Helotiales</taxon>
        <taxon>Mollisiaceae</taxon>
        <taxon>Mollisia</taxon>
    </lineage>
</organism>
<comment type="subcellular location">
    <subcellularLocation>
        <location evidence="1">Membrane</location>
        <topology evidence="1">Single-pass membrane protein</topology>
    </subcellularLocation>
</comment>
<evidence type="ECO:0000256" key="3">
    <source>
        <dbReference type="ARBA" id="ARBA00022729"/>
    </source>
</evidence>
<dbReference type="InterPro" id="IPR051836">
    <property type="entry name" value="Kremen_rcpt"/>
</dbReference>
<keyword evidence="3 7" id="KW-0732">Signal</keyword>
<dbReference type="STRING" id="149040.A0A132BBV2"/>
<proteinExistence type="predicted"/>
<evidence type="ECO:0000256" key="2">
    <source>
        <dbReference type="ARBA" id="ARBA00022692"/>
    </source>
</evidence>
<dbReference type="PANTHER" id="PTHR24269">
    <property type="entry name" value="KREMEN PROTEIN"/>
    <property type="match status" value="1"/>
</dbReference>
<dbReference type="OrthoDB" id="5985073at2759"/>
<sequence>MARFNSALVLGTIVSSVLRISASILEANHILLSREADYTYLGCYNDGDGLIGTNNVDGIRMFLVFYDNNYSQTTDSCAAMCVGYQYFGTQYGYQCGCGDAIPSAVAANDDCTVPCAGDSTETCGGGWQYSIYEFSIASLPSSSELISVSSTMQAILPISSPFLLVTKSTRAAILILSSSSNPTSGTTSSPVFATPSAVVASNTTTPQSSSKAILSILSPPPINNTNSPPLISTFGPGFGASSPSFPNMPTSTCTVLGASMPPAHSPGVTLSNFTMSGNGFRNSDARVLALVAAGIAGFVL</sequence>
<dbReference type="KEGG" id="psco:LY89DRAFT_265766"/>
<dbReference type="EMBL" id="KQ947430">
    <property type="protein sequence ID" value="KUJ09895.1"/>
    <property type="molecule type" value="Genomic_DNA"/>
</dbReference>
<dbReference type="RefSeq" id="XP_018064250.1">
    <property type="nucleotide sequence ID" value="XM_018206306.1"/>
</dbReference>
<dbReference type="GO" id="GO:0005886">
    <property type="term" value="C:plasma membrane"/>
    <property type="evidence" value="ECO:0007669"/>
    <property type="project" value="TreeGrafter"/>
</dbReference>
<evidence type="ECO:0000256" key="4">
    <source>
        <dbReference type="ARBA" id="ARBA00022989"/>
    </source>
</evidence>
<dbReference type="GeneID" id="28816032"/>
<dbReference type="PANTHER" id="PTHR24269:SF16">
    <property type="entry name" value="PROTEIN SLG1"/>
    <property type="match status" value="1"/>
</dbReference>
<feature type="chain" id="PRO_5007288090" evidence="7">
    <location>
        <begin position="23"/>
        <end position="300"/>
    </location>
</feature>
<dbReference type="Proteomes" id="UP000070700">
    <property type="component" value="Unassembled WGS sequence"/>
</dbReference>
<feature type="domain" description="WSC" evidence="8">
    <location>
        <begin position="37"/>
        <end position="135"/>
    </location>
</feature>
<keyword evidence="4" id="KW-1133">Transmembrane helix</keyword>
<keyword evidence="5" id="KW-0472">Membrane</keyword>
<keyword evidence="2" id="KW-0812">Transmembrane</keyword>
<evidence type="ECO:0000256" key="5">
    <source>
        <dbReference type="ARBA" id="ARBA00023136"/>
    </source>
</evidence>
<evidence type="ECO:0000256" key="1">
    <source>
        <dbReference type="ARBA" id="ARBA00004167"/>
    </source>
</evidence>
<evidence type="ECO:0000259" key="8">
    <source>
        <dbReference type="PROSITE" id="PS51212"/>
    </source>
</evidence>
<dbReference type="InParanoid" id="A0A132BBV2"/>
<evidence type="ECO:0000313" key="10">
    <source>
        <dbReference type="Proteomes" id="UP000070700"/>
    </source>
</evidence>